<evidence type="ECO:0000313" key="3">
    <source>
        <dbReference type="EMBL" id="KKK61021.1"/>
    </source>
</evidence>
<protein>
    <recommendedName>
        <fullName evidence="4">TonB C-terminal domain-containing protein</fullName>
    </recommendedName>
</protein>
<proteinExistence type="predicted"/>
<sequence length="241" mass="28374">MKENKNLFKINKKTIYRVVIFHIIVILCLVIPFRSFKKQKKQSLIVNNIILKPEIKPIPKQTFIKRAPIKKAPTRPVQVKKTPIQKKPPVKKAVPIDKKKYLSLLDKLEKQINNLDEKKEIIIKSELTIPKKIKTLSLDKQIENVSFDNFSKFQQILVKELQNNLNLPEYGEVKVSFIIHPEGKITDVLILDSKSEINQSYLKNSLSELLFKNMEKVFQEKQKLIVIFKNEYQKIIYFTYL</sequence>
<evidence type="ECO:0000256" key="1">
    <source>
        <dbReference type="SAM" id="Coils"/>
    </source>
</evidence>
<feature type="transmembrane region" description="Helical" evidence="2">
    <location>
        <begin position="15"/>
        <end position="33"/>
    </location>
</feature>
<keyword evidence="2" id="KW-0472">Membrane</keyword>
<accession>A0A0F8ZM53</accession>
<feature type="non-terminal residue" evidence="3">
    <location>
        <position position="241"/>
    </location>
</feature>
<organism evidence="3">
    <name type="scientific">marine sediment metagenome</name>
    <dbReference type="NCBI Taxonomy" id="412755"/>
    <lineage>
        <taxon>unclassified sequences</taxon>
        <taxon>metagenomes</taxon>
        <taxon>ecological metagenomes</taxon>
    </lineage>
</organism>
<feature type="coiled-coil region" evidence="1">
    <location>
        <begin position="98"/>
        <end position="125"/>
    </location>
</feature>
<comment type="caution">
    <text evidence="3">The sequence shown here is derived from an EMBL/GenBank/DDBJ whole genome shotgun (WGS) entry which is preliminary data.</text>
</comment>
<evidence type="ECO:0000256" key="2">
    <source>
        <dbReference type="SAM" id="Phobius"/>
    </source>
</evidence>
<keyword evidence="2" id="KW-1133">Transmembrane helix</keyword>
<keyword evidence="1" id="KW-0175">Coiled coil</keyword>
<dbReference type="AlphaFoldDB" id="A0A0F8ZM53"/>
<dbReference type="EMBL" id="LAZR01062681">
    <property type="protein sequence ID" value="KKK61021.1"/>
    <property type="molecule type" value="Genomic_DNA"/>
</dbReference>
<name>A0A0F8ZM53_9ZZZZ</name>
<reference evidence="3" key="1">
    <citation type="journal article" date="2015" name="Nature">
        <title>Complex archaea that bridge the gap between prokaryotes and eukaryotes.</title>
        <authorList>
            <person name="Spang A."/>
            <person name="Saw J.H."/>
            <person name="Jorgensen S.L."/>
            <person name="Zaremba-Niedzwiedzka K."/>
            <person name="Martijn J."/>
            <person name="Lind A.E."/>
            <person name="van Eijk R."/>
            <person name="Schleper C."/>
            <person name="Guy L."/>
            <person name="Ettema T.J."/>
        </authorList>
    </citation>
    <scope>NUCLEOTIDE SEQUENCE</scope>
</reference>
<evidence type="ECO:0008006" key="4">
    <source>
        <dbReference type="Google" id="ProtNLM"/>
    </source>
</evidence>
<gene>
    <name evidence="3" type="ORF">LCGC14_3018510</name>
</gene>
<keyword evidence="2" id="KW-0812">Transmembrane</keyword>